<accession>A0A2P8DM77</accession>
<evidence type="ECO:0000313" key="2">
    <source>
        <dbReference type="EMBL" id="PSK98297.1"/>
    </source>
</evidence>
<keyword evidence="3" id="KW-1185">Reference proteome</keyword>
<feature type="region of interest" description="Disordered" evidence="1">
    <location>
        <begin position="66"/>
        <end position="85"/>
    </location>
</feature>
<dbReference type="EMBL" id="PYGE01000020">
    <property type="protein sequence ID" value="PSK98297.1"/>
    <property type="molecule type" value="Genomic_DNA"/>
</dbReference>
<dbReference type="Proteomes" id="UP000243528">
    <property type="component" value="Unassembled WGS sequence"/>
</dbReference>
<dbReference type="OrthoDB" id="5195446at2"/>
<sequence length="85" mass="9244">MSTTTIRVPRELHDRLTRHATDEGTTLAGAIERALDAEEDAAFWDEARATMGATLAQTTLRGDTEALSGTLTDGLDPDENWDDVL</sequence>
<organism evidence="2 3">
    <name type="scientific">Haloactinopolyspora alba</name>
    <dbReference type="NCBI Taxonomy" id="648780"/>
    <lineage>
        <taxon>Bacteria</taxon>
        <taxon>Bacillati</taxon>
        <taxon>Actinomycetota</taxon>
        <taxon>Actinomycetes</taxon>
        <taxon>Jiangellales</taxon>
        <taxon>Jiangellaceae</taxon>
        <taxon>Haloactinopolyspora</taxon>
    </lineage>
</organism>
<evidence type="ECO:0000256" key="1">
    <source>
        <dbReference type="SAM" id="MobiDB-lite"/>
    </source>
</evidence>
<feature type="compositionally biased region" description="Acidic residues" evidence="1">
    <location>
        <begin position="75"/>
        <end position="85"/>
    </location>
</feature>
<gene>
    <name evidence="2" type="ORF">CLV30_12083</name>
</gene>
<dbReference type="InterPro" id="IPR010985">
    <property type="entry name" value="Ribbon_hlx_hlx"/>
</dbReference>
<reference evidence="2 3" key="1">
    <citation type="submission" date="2018-03" db="EMBL/GenBank/DDBJ databases">
        <title>Genomic Encyclopedia of Archaeal and Bacterial Type Strains, Phase II (KMG-II): from individual species to whole genera.</title>
        <authorList>
            <person name="Goeker M."/>
        </authorList>
    </citation>
    <scope>NUCLEOTIDE SEQUENCE [LARGE SCALE GENOMIC DNA]</scope>
    <source>
        <strain evidence="2 3">DSM 45211</strain>
    </source>
</reference>
<dbReference type="RefSeq" id="WP_106539255.1">
    <property type="nucleotide sequence ID" value="NZ_PYGE01000020.1"/>
</dbReference>
<proteinExistence type="predicted"/>
<comment type="caution">
    <text evidence="2">The sequence shown here is derived from an EMBL/GenBank/DDBJ whole genome shotgun (WGS) entry which is preliminary data.</text>
</comment>
<protein>
    <submittedName>
        <fullName evidence="2">Uncharacterized protein</fullName>
    </submittedName>
</protein>
<dbReference type="AlphaFoldDB" id="A0A2P8DM77"/>
<dbReference type="SUPFAM" id="SSF47598">
    <property type="entry name" value="Ribbon-helix-helix"/>
    <property type="match status" value="1"/>
</dbReference>
<name>A0A2P8DM77_9ACTN</name>
<dbReference type="GO" id="GO:0006355">
    <property type="term" value="P:regulation of DNA-templated transcription"/>
    <property type="evidence" value="ECO:0007669"/>
    <property type="project" value="InterPro"/>
</dbReference>
<evidence type="ECO:0000313" key="3">
    <source>
        <dbReference type="Proteomes" id="UP000243528"/>
    </source>
</evidence>